<keyword evidence="11" id="KW-1185">Reference proteome</keyword>
<evidence type="ECO:0000256" key="4">
    <source>
        <dbReference type="ARBA" id="ARBA00022970"/>
    </source>
</evidence>
<dbReference type="Proteomes" id="UP001497522">
    <property type="component" value="Chromosome 2"/>
</dbReference>
<accession>A0ABP1B980</accession>
<dbReference type="InterPro" id="IPR013057">
    <property type="entry name" value="AA_transpt_TM"/>
</dbReference>
<dbReference type="EMBL" id="OZ023703">
    <property type="protein sequence ID" value="CAK9871558.1"/>
    <property type="molecule type" value="Genomic_DNA"/>
</dbReference>
<comment type="subcellular location">
    <subcellularLocation>
        <location evidence="1">Membrane</location>
    </subcellularLocation>
</comment>
<feature type="transmembrane region" description="Helical" evidence="8">
    <location>
        <begin position="340"/>
        <end position="367"/>
    </location>
</feature>
<protein>
    <recommendedName>
        <fullName evidence="9">Amino acid transporter transmembrane domain-containing protein</fullName>
    </recommendedName>
</protein>
<feature type="transmembrane region" description="Helical" evidence="8">
    <location>
        <begin position="379"/>
        <end position="402"/>
    </location>
</feature>
<keyword evidence="4" id="KW-0029">Amino-acid transport</keyword>
<feature type="domain" description="Amino acid transporter transmembrane" evidence="9">
    <location>
        <begin position="74"/>
        <end position="466"/>
    </location>
</feature>
<feature type="transmembrane region" description="Helical" evidence="8">
    <location>
        <begin position="408"/>
        <end position="430"/>
    </location>
</feature>
<keyword evidence="3 8" id="KW-0812">Transmembrane</keyword>
<evidence type="ECO:0000259" key="9">
    <source>
        <dbReference type="Pfam" id="PF01490"/>
    </source>
</evidence>
<name>A0ABP1B980_9BRYO</name>
<feature type="transmembrane region" description="Helical" evidence="8">
    <location>
        <begin position="228"/>
        <end position="251"/>
    </location>
</feature>
<feature type="transmembrane region" description="Helical" evidence="8">
    <location>
        <begin position="263"/>
        <end position="286"/>
    </location>
</feature>
<proteinExistence type="predicted"/>
<evidence type="ECO:0000313" key="10">
    <source>
        <dbReference type="EMBL" id="CAK9871558.1"/>
    </source>
</evidence>
<feature type="transmembrane region" description="Helical" evidence="8">
    <location>
        <begin position="170"/>
        <end position="191"/>
    </location>
</feature>
<evidence type="ECO:0000256" key="6">
    <source>
        <dbReference type="ARBA" id="ARBA00023136"/>
    </source>
</evidence>
<gene>
    <name evidence="10" type="ORF">CSSPJE1EN2_LOCUS14226</name>
</gene>
<evidence type="ECO:0000256" key="2">
    <source>
        <dbReference type="ARBA" id="ARBA00022448"/>
    </source>
</evidence>
<feature type="transmembrane region" description="Helical" evidence="8">
    <location>
        <begin position="203"/>
        <end position="221"/>
    </location>
</feature>
<evidence type="ECO:0000256" key="8">
    <source>
        <dbReference type="SAM" id="Phobius"/>
    </source>
</evidence>
<reference evidence="10 11" key="1">
    <citation type="submission" date="2024-03" db="EMBL/GenBank/DDBJ databases">
        <authorList>
            <consortium name="ELIXIR-Norway"/>
            <consortium name="Elixir Norway"/>
        </authorList>
    </citation>
    <scope>NUCLEOTIDE SEQUENCE [LARGE SCALE GENOMIC DNA]</scope>
</reference>
<feature type="transmembrane region" description="Helical" evidence="8">
    <location>
        <begin position="105"/>
        <end position="131"/>
    </location>
</feature>
<feature type="transmembrane region" description="Helical" evidence="8">
    <location>
        <begin position="298"/>
        <end position="320"/>
    </location>
</feature>
<feature type="transmembrane region" description="Helical" evidence="8">
    <location>
        <begin position="450"/>
        <end position="474"/>
    </location>
</feature>
<dbReference type="Pfam" id="PF01490">
    <property type="entry name" value="Aa_trans"/>
    <property type="match status" value="1"/>
</dbReference>
<keyword evidence="2" id="KW-0813">Transport</keyword>
<keyword evidence="5 8" id="KW-1133">Transmembrane helix</keyword>
<keyword evidence="6 8" id="KW-0472">Membrane</keyword>
<evidence type="ECO:0000313" key="11">
    <source>
        <dbReference type="Proteomes" id="UP001497522"/>
    </source>
</evidence>
<evidence type="ECO:0000256" key="1">
    <source>
        <dbReference type="ARBA" id="ARBA00004370"/>
    </source>
</evidence>
<evidence type="ECO:0000256" key="3">
    <source>
        <dbReference type="ARBA" id="ARBA00022692"/>
    </source>
</evidence>
<dbReference type="PANTHER" id="PTHR48017">
    <property type="entry name" value="OS05G0424000 PROTEIN-RELATED"/>
    <property type="match status" value="1"/>
</dbReference>
<evidence type="ECO:0000256" key="5">
    <source>
        <dbReference type="ARBA" id="ARBA00022989"/>
    </source>
</evidence>
<organism evidence="10 11">
    <name type="scientific">Sphagnum jensenii</name>
    <dbReference type="NCBI Taxonomy" id="128206"/>
    <lineage>
        <taxon>Eukaryota</taxon>
        <taxon>Viridiplantae</taxon>
        <taxon>Streptophyta</taxon>
        <taxon>Embryophyta</taxon>
        <taxon>Bryophyta</taxon>
        <taxon>Sphagnophytina</taxon>
        <taxon>Sphagnopsida</taxon>
        <taxon>Sphagnales</taxon>
        <taxon>Sphagnaceae</taxon>
        <taxon>Sphagnum</taxon>
    </lineage>
</organism>
<evidence type="ECO:0000256" key="7">
    <source>
        <dbReference type="SAM" id="MobiDB-lite"/>
    </source>
</evidence>
<sequence>MGEEQNGSAALGTNGNHALEHEVVLGGSEGLPTSTHKEGATTEQITDLNGGGGGGGGGEVTKSSWFKASLLWRGTSTFDSFLLAQAAQAGQGLLTLPSVFAELGFTYGAFFMLLYGVLGAWSVYILTWLYFEFKARMTIDNKGHSGRFTFQYHDVIGGLTGRWGNYFTRFFVMSSLFVASVIQLIASASELYYANDNLDKRQWTYVVGALALISVFIPSFGHFRWGAVLGVFSATFTAIYLFAAAISHGQIEGVSYKRPDDKVVFFAGATYMLYVYGGHGVTIEIVESTRRPHRFKYVYIGVVLYTWLISYPSAIAPYWAFGETIIRQSNAFGILPSSPWRMTAIVLMVMHQSISFIIFVHPIFLLVEKFARVHHRGMLLRILVRIPVVVLVWFVALAIPFFGPINSVMGAFLLTVVVYMLPLATFMYAYRTKAARQNSVLQLPPFLPSWTLMFLLNGIIVLYILVVGAGFGGWASIANLIRQVHTFGFFSKCYQCPPKA</sequence>
<feature type="region of interest" description="Disordered" evidence="7">
    <location>
        <begin position="27"/>
        <end position="57"/>
    </location>
</feature>